<sequence>MSAEVCAAFEAMPPQARDAALQLRELIFDVADDTPEIGPIEEVLRWGQPSYITPKKKAASTLRLGVPKNGTFAIFAHCQSSVISDYVALFPDQDRIEGNRAVLFDTKDQIDPNRHGLLIKSALTYHL</sequence>
<dbReference type="AlphaFoldDB" id="A0A1M5RFN0"/>
<accession>A0A1M5RFN0</accession>
<name>A0A1M5RFN0_9RHOB</name>
<evidence type="ECO:0000313" key="2">
    <source>
        <dbReference type="Proteomes" id="UP000184074"/>
    </source>
</evidence>
<reference evidence="1 2" key="1">
    <citation type="submission" date="2016-11" db="EMBL/GenBank/DDBJ databases">
        <authorList>
            <person name="Jaros S."/>
            <person name="Januszkiewicz K."/>
            <person name="Wedrychowicz H."/>
        </authorList>
    </citation>
    <scope>NUCLEOTIDE SEQUENCE [LARGE SCALE GENOMIC DNA]</scope>
    <source>
        <strain evidence="1 2">DSM 28715</strain>
    </source>
</reference>
<dbReference type="RefSeq" id="WP_072901677.1">
    <property type="nucleotide sequence ID" value="NZ_FQXB01000004.1"/>
</dbReference>
<protein>
    <submittedName>
        <fullName evidence="1">Uncharacterized protein</fullName>
    </submittedName>
</protein>
<gene>
    <name evidence="1" type="ORF">SAMN05444003_2562</name>
</gene>
<proteinExistence type="predicted"/>
<dbReference type="STRING" id="1508389.SAMN05444003_2562"/>
<dbReference type="Proteomes" id="UP000184074">
    <property type="component" value="Unassembled WGS sequence"/>
</dbReference>
<dbReference type="OrthoDB" id="328972at2"/>
<dbReference type="SUPFAM" id="SSF159888">
    <property type="entry name" value="YdhG-like"/>
    <property type="match status" value="1"/>
</dbReference>
<organism evidence="1 2">
    <name type="scientific">Cognatiyoonia sediminum</name>
    <dbReference type="NCBI Taxonomy" id="1508389"/>
    <lineage>
        <taxon>Bacteria</taxon>
        <taxon>Pseudomonadati</taxon>
        <taxon>Pseudomonadota</taxon>
        <taxon>Alphaproteobacteria</taxon>
        <taxon>Rhodobacterales</taxon>
        <taxon>Paracoccaceae</taxon>
        <taxon>Cognatiyoonia</taxon>
    </lineage>
</organism>
<evidence type="ECO:0000313" key="1">
    <source>
        <dbReference type="EMBL" id="SHH25081.1"/>
    </source>
</evidence>
<dbReference type="EMBL" id="FQXB01000004">
    <property type="protein sequence ID" value="SHH25081.1"/>
    <property type="molecule type" value="Genomic_DNA"/>
</dbReference>
<keyword evidence="2" id="KW-1185">Reference proteome</keyword>